<keyword evidence="5 10" id="KW-1133">Transmembrane helix</keyword>
<feature type="compositionally biased region" description="Basic and acidic residues" evidence="9">
    <location>
        <begin position="679"/>
        <end position="710"/>
    </location>
</feature>
<dbReference type="EMBL" id="JABAYA010000071">
    <property type="protein sequence ID" value="KAF7726800.1"/>
    <property type="molecule type" value="Genomic_DNA"/>
</dbReference>
<accession>A0A8H7EPV0</accession>
<dbReference type="PROSITE" id="PS51847">
    <property type="entry name" value="SMP"/>
    <property type="match status" value="1"/>
</dbReference>
<dbReference type="GO" id="GO:0008289">
    <property type="term" value="F:lipid binding"/>
    <property type="evidence" value="ECO:0007669"/>
    <property type="project" value="UniProtKB-KW"/>
</dbReference>
<feature type="compositionally biased region" description="Polar residues" evidence="9">
    <location>
        <begin position="663"/>
        <end position="673"/>
    </location>
</feature>
<dbReference type="GO" id="GO:0032865">
    <property type="term" value="C:ERMES complex"/>
    <property type="evidence" value="ECO:0007669"/>
    <property type="project" value="TreeGrafter"/>
</dbReference>
<evidence type="ECO:0000256" key="5">
    <source>
        <dbReference type="ARBA" id="ARBA00022989"/>
    </source>
</evidence>
<feature type="domain" description="SMP-LTD" evidence="11">
    <location>
        <begin position="290"/>
        <end position="481"/>
    </location>
</feature>
<dbReference type="AlphaFoldDB" id="A0A8H7EPV0"/>
<reference evidence="12" key="1">
    <citation type="submission" date="2020-01" db="EMBL/GenBank/DDBJ databases">
        <title>Genome Sequencing of Three Apophysomyces-Like Fungal Strains Confirms a Novel Fungal Genus in the Mucoromycota with divergent Burkholderia-like Endosymbiotic Bacteria.</title>
        <authorList>
            <person name="Stajich J.E."/>
            <person name="Macias A.M."/>
            <person name="Carter-House D."/>
            <person name="Lovett B."/>
            <person name="Kasson L.R."/>
            <person name="Berry K."/>
            <person name="Grigoriev I."/>
            <person name="Chang Y."/>
            <person name="Spatafora J."/>
            <person name="Kasson M.T."/>
        </authorList>
    </citation>
    <scope>NUCLEOTIDE SEQUENCE</scope>
    <source>
        <strain evidence="12">NRRL A-21654</strain>
    </source>
</reference>
<evidence type="ECO:0000256" key="7">
    <source>
        <dbReference type="ARBA" id="ARBA00023121"/>
    </source>
</evidence>
<feature type="compositionally biased region" description="Polar residues" evidence="9">
    <location>
        <begin position="536"/>
        <end position="555"/>
    </location>
</feature>
<dbReference type="PANTHER" id="PTHR13466">
    <property type="entry name" value="TEX2 PROTEIN-RELATED"/>
    <property type="match status" value="1"/>
</dbReference>
<dbReference type="InterPro" id="IPR011993">
    <property type="entry name" value="PH-like_dom_sf"/>
</dbReference>
<feature type="compositionally biased region" description="Polar residues" evidence="9">
    <location>
        <begin position="711"/>
        <end position="728"/>
    </location>
</feature>
<feature type="compositionally biased region" description="Basic and acidic residues" evidence="9">
    <location>
        <begin position="811"/>
        <end position="826"/>
    </location>
</feature>
<dbReference type="InterPro" id="IPR058801">
    <property type="entry name" value="PDZD8_N"/>
</dbReference>
<keyword evidence="13" id="KW-1185">Reference proteome</keyword>
<dbReference type="GO" id="GO:0005789">
    <property type="term" value="C:endoplasmic reticulum membrane"/>
    <property type="evidence" value="ECO:0007669"/>
    <property type="project" value="UniProtKB-SubCell"/>
</dbReference>
<feature type="compositionally biased region" description="Acidic residues" evidence="9">
    <location>
        <begin position="800"/>
        <end position="810"/>
    </location>
</feature>
<feature type="region of interest" description="Disordered" evidence="9">
    <location>
        <begin position="531"/>
        <end position="883"/>
    </location>
</feature>
<dbReference type="SMART" id="SM00233">
    <property type="entry name" value="PH"/>
    <property type="match status" value="1"/>
</dbReference>
<evidence type="ECO:0000256" key="9">
    <source>
        <dbReference type="SAM" id="MobiDB-lite"/>
    </source>
</evidence>
<feature type="compositionally biased region" description="Low complexity" evidence="9">
    <location>
        <begin position="577"/>
        <end position="600"/>
    </location>
</feature>
<keyword evidence="2" id="KW-0813">Transport</keyword>
<evidence type="ECO:0000256" key="6">
    <source>
        <dbReference type="ARBA" id="ARBA00023055"/>
    </source>
</evidence>
<evidence type="ECO:0000256" key="1">
    <source>
        <dbReference type="ARBA" id="ARBA00004586"/>
    </source>
</evidence>
<evidence type="ECO:0000256" key="2">
    <source>
        <dbReference type="ARBA" id="ARBA00022448"/>
    </source>
</evidence>
<feature type="compositionally biased region" description="Acidic residues" evidence="9">
    <location>
        <begin position="827"/>
        <end position="837"/>
    </location>
</feature>
<comment type="subcellular location">
    <subcellularLocation>
        <location evidence="1">Endoplasmic reticulum membrane</location>
    </subcellularLocation>
</comment>
<dbReference type="Proteomes" id="UP000605846">
    <property type="component" value="Unassembled WGS sequence"/>
</dbReference>
<sequence length="883" mass="99820">MSFLLFAFIYFLGAFTFLPLLTFALYYWFLRGTKKTQPSEDVQYRSIPSSKETGPVEAKEGWIRLANVYRPKMPDSGNSTGFMSGLQSYMQNKSNSTNPHQKTNGNGNNGHNYTKKPADLFYAVLKHGTLFLYESEQKQNCQEVIPMHDYVISMYPERNNDAGIFGKSSSVLLTPKHYSNIKTVEQTQNGTNNDSKENEGDNGREIKQMEAAVPAPELPKEQEPEITLKLEQPLYLFCARAVEKEDWYLALNEACRLMSNSEDYVEMMDSTLFDQWAMDALLRTVQHNEEQREMQWLNALLGRVFLGMYKTDTVRKIVENRLAKKVKKMKRPAFLEEIHVQHVDIGHAVPCITKPKLQSLSPEGHLVIEADMEYSGHLSVVIETNLNWSYSMRRKPIRVGLVLSIKLKSISGKLVFMIKAPPSNRYWIAFQEMPRMELEITPVVSDKQIKLSMVTNAIEAKIREFMVENIVLPNMDDIPFCNTGGKGGIFGQRVPKKTGSSVSKEEPIANVGTEGFQTDSFKPSIHRAESEGIALNHQTKTVVDTNKAKSSPDLQPTTTTASATPVTVADDQASIRSVESSQSAETTSSHTSSSALRWSAQLLHKRKKAHTITESMTEAERGGEDDDSIECGSSPSVRSMGTKNFFAKIQRRKSDVHDETRGNRSSGSKTSFYQGLLNKSKEQDPEKEKERERKADLFADRLADMRRRYNESQLQHFRSDETASSTLAAETKRPPLPPRRVPTSSTSNEIIITEKDPSQAIGLPSPTKSEEREPLMHKPDEKEHVELDQPLQEASKEEQKEGDEEEEEEKKEESLKIQLTQEHEVEQQEEEEQEEGEEEKRSRPGSLNGHVQVVDTPSDDKPPLPPRDSVIHPIPPPIPPRSS</sequence>
<evidence type="ECO:0000256" key="8">
    <source>
        <dbReference type="ARBA" id="ARBA00023136"/>
    </source>
</evidence>
<feature type="compositionally biased region" description="Basic and acidic residues" evidence="9">
    <location>
        <begin position="652"/>
        <end position="662"/>
    </location>
</feature>
<feature type="compositionally biased region" description="Polar residues" evidence="9">
    <location>
        <begin position="631"/>
        <end position="642"/>
    </location>
</feature>
<dbReference type="InterPro" id="IPR001849">
    <property type="entry name" value="PH_domain"/>
</dbReference>
<gene>
    <name evidence="12" type="ORF">EC973_008401</name>
</gene>
<dbReference type="InterPro" id="IPR031468">
    <property type="entry name" value="SMP_LBD"/>
</dbReference>
<dbReference type="GO" id="GO:1990456">
    <property type="term" value="P:mitochondrion-endoplasmic reticulum membrane tethering"/>
    <property type="evidence" value="ECO:0007669"/>
    <property type="project" value="TreeGrafter"/>
</dbReference>
<feature type="compositionally biased region" description="Low complexity" evidence="9">
    <location>
        <begin position="556"/>
        <end position="569"/>
    </location>
</feature>
<name>A0A8H7EPV0_9FUNG</name>
<keyword evidence="4" id="KW-0256">Endoplasmic reticulum</keyword>
<evidence type="ECO:0000256" key="4">
    <source>
        <dbReference type="ARBA" id="ARBA00022824"/>
    </source>
</evidence>
<keyword evidence="7" id="KW-0446">Lipid-binding</keyword>
<keyword evidence="3 10" id="KW-0812">Transmembrane</keyword>
<dbReference type="CDD" id="cd21675">
    <property type="entry name" value="SMP_TEX2"/>
    <property type="match status" value="1"/>
</dbReference>
<evidence type="ECO:0000256" key="3">
    <source>
        <dbReference type="ARBA" id="ARBA00022692"/>
    </source>
</evidence>
<evidence type="ECO:0000256" key="10">
    <source>
        <dbReference type="SAM" id="Phobius"/>
    </source>
</evidence>
<dbReference type="OrthoDB" id="26740at2759"/>
<feature type="compositionally biased region" description="Basic and acidic residues" evidence="9">
    <location>
        <begin position="768"/>
        <end position="787"/>
    </location>
</feature>
<dbReference type="PANTHER" id="PTHR13466:SF19">
    <property type="entry name" value="NUCLEUS-VACUOLE JUNCTION PROTEIN 2"/>
    <property type="match status" value="1"/>
</dbReference>
<evidence type="ECO:0000313" key="12">
    <source>
        <dbReference type="EMBL" id="KAF7726800.1"/>
    </source>
</evidence>
<evidence type="ECO:0000313" key="13">
    <source>
        <dbReference type="Proteomes" id="UP000605846"/>
    </source>
</evidence>
<feature type="region of interest" description="Disordered" evidence="9">
    <location>
        <begin position="182"/>
        <end position="202"/>
    </location>
</feature>
<keyword evidence="8 10" id="KW-0472">Membrane</keyword>
<protein>
    <recommendedName>
        <fullName evidence="11">SMP-LTD domain-containing protein</fullName>
    </recommendedName>
</protein>
<dbReference type="SUPFAM" id="SSF50729">
    <property type="entry name" value="PH domain-like"/>
    <property type="match status" value="1"/>
</dbReference>
<dbReference type="Gene3D" id="2.30.29.30">
    <property type="entry name" value="Pleckstrin-homology domain (PH domain)/Phosphotyrosine-binding domain (PTB)"/>
    <property type="match status" value="1"/>
</dbReference>
<comment type="caution">
    <text evidence="12">The sequence shown here is derived from an EMBL/GenBank/DDBJ whole genome shotgun (WGS) entry which is preliminary data.</text>
</comment>
<dbReference type="GO" id="GO:0015914">
    <property type="term" value="P:phospholipid transport"/>
    <property type="evidence" value="ECO:0007669"/>
    <property type="project" value="TreeGrafter"/>
</dbReference>
<organism evidence="12 13">
    <name type="scientific">Apophysomyces ossiformis</name>
    <dbReference type="NCBI Taxonomy" id="679940"/>
    <lineage>
        <taxon>Eukaryota</taxon>
        <taxon>Fungi</taxon>
        <taxon>Fungi incertae sedis</taxon>
        <taxon>Mucoromycota</taxon>
        <taxon>Mucoromycotina</taxon>
        <taxon>Mucoromycetes</taxon>
        <taxon>Mucorales</taxon>
        <taxon>Mucorineae</taxon>
        <taxon>Mucoraceae</taxon>
        <taxon>Apophysomyces</taxon>
    </lineage>
</organism>
<feature type="compositionally biased region" description="Polar residues" evidence="9">
    <location>
        <begin position="182"/>
        <end position="193"/>
    </location>
</feature>
<evidence type="ECO:0000259" key="11">
    <source>
        <dbReference type="PROSITE" id="PS51847"/>
    </source>
</evidence>
<feature type="compositionally biased region" description="Pro residues" evidence="9">
    <location>
        <begin position="873"/>
        <end position="883"/>
    </location>
</feature>
<keyword evidence="6" id="KW-0445">Lipid transport</keyword>
<feature type="transmembrane region" description="Helical" evidence="10">
    <location>
        <begin position="7"/>
        <end position="29"/>
    </location>
</feature>
<proteinExistence type="predicted"/>
<dbReference type="Pfam" id="PF26547">
    <property type="entry name" value="PDZD8_N"/>
    <property type="match status" value="1"/>
</dbReference>